<dbReference type="PANTHER" id="PTHR33885">
    <property type="entry name" value="PHAGE SHOCK PROTEIN C"/>
    <property type="match status" value="1"/>
</dbReference>
<evidence type="ECO:0000256" key="5">
    <source>
        <dbReference type="ARBA" id="ARBA00023136"/>
    </source>
</evidence>
<keyword evidence="5 6" id="KW-0472">Membrane</keyword>
<name>A0ABX0GTW6_9ACTN</name>
<feature type="domain" description="Phage shock protein PspC N-terminal" evidence="7">
    <location>
        <begin position="12"/>
        <end position="69"/>
    </location>
</feature>
<evidence type="ECO:0000256" key="4">
    <source>
        <dbReference type="ARBA" id="ARBA00022989"/>
    </source>
</evidence>
<dbReference type="RefSeq" id="WP_166278609.1">
    <property type="nucleotide sequence ID" value="NZ_JAANNP010000001.1"/>
</dbReference>
<evidence type="ECO:0000313" key="8">
    <source>
        <dbReference type="EMBL" id="NHC13112.1"/>
    </source>
</evidence>
<keyword evidence="4 6" id="KW-1133">Transmembrane helix</keyword>
<dbReference type="EMBL" id="JAANNP010000001">
    <property type="protein sequence ID" value="NHC13112.1"/>
    <property type="molecule type" value="Genomic_DNA"/>
</dbReference>
<dbReference type="InterPro" id="IPR052027">
    <property type="entry name" value="PspC"/>
</dbReference>
<keyword evidence="3 6" id="KW-0812">Transmembrane</keyword>
<gene>
    <name evidence="8" type="ORF">G9H71_04880</name>
</gene>
<keyword evidence="9" id="KW-1185">Reference proteome</keyword>
<dbReference type="InterPro" id="IPR007168">
    <property type="entry name" value="Phageshock_PspC_N"/>
</dbReference>
<feature type="transmembrane region" description="Helical" evidence="6">
    <location>
        <begin position="42"/>
        <end position="65"/>
    </location>
</feature>
<accession>A0ABX0GTW6</accession>
<dbReference type="Pfam" id="PF04024">
    <property type="entry name" value="PspC"/>
    <property type="match status" value="1"/>
</dbReference>
<comment type="caution">
    <text evidence="8">The sequence shown here is derived from an EMBL/GenBank/DDBJ whole genome shotgun (WGS) entry which is preliminary data.</text>
</comment>
<sequence length="82" mass="8808">MNSIHDRLRREGLVRAGSGRVLAGVCAGLGRRLGLDPWPARLLFVLALLVLPGSQLLLYPLLWVLMPSERSTSGYGGRVAAA</sequence>
<evidence type="ECO:0000256" key="6">
    <source>
        <dbReference type="SAM" id="Phobius"/>
    </source>
</evidence>
<evidence type="ECO:0000313" key="9">
    <source>
        <dbReference type="Proteomes" id="UP000800981"/>
    </source>
</evidence>
<proteinExistence type="predicted"/>
<reference evidence="8 9" key="1">
    <citation type="submission" date="2020-03" db="EMBL/GenBank/DDBJ databases">
        <title>Two novel Motilibacter sp.</title>
        <authorList>
            <person name="Liu S."/>
        </authorList>
    </citation>
    <scope>NUCLEOTIDE SEQUENCE [LARGE SCALE GENOMIC DNA]</scope>
    <source>
        <strain evidence="8 9">E257</strain>
    </source>
</reference>
<evidence type="ECO:0000256" key="1">
    <source>
        <dbReference type="ARBA" id="ARBA00004162"/>
    </source>
</evidence>
<evidence type="ECO:0000259" key="7">
    <source>
        <dbReference type="Pfam" id="PF04024"/>
    </source>
</evidence>
<evidence type="ECO:0000256" key="3">
    <source>
        <dbReference type="ARBA" id="ARBA00022692"/>
    </source>
</evidence>
<protein>
    <submittedName>
        <fullName evidence="8">PspC domain-containing protein</fullName>
    </submittedName>
</protein>
<keyword evidence="2" id="KW-1003">Cell membrane</keyword>
<comment type="subcellular location">
    <subcellularLocation>
        <location evidence="1">Cell membrane</location>
        <topology evidence="1">Single-pass membrane protein</topology>
    </subcellularLocation>
</comment>
<evidence type="ECO:0000256" key="2">
    <source>
        <dbReference type="ARBA" id="ARBA00022475"/>
    </source>
</evidence>
<organism evidence="8 9">
    <name type="scientific">Motilibacter deserti</name>
    <dbReference type="NCBI Taxonomy" id="2714956"/>
    <lineage>
        <taxon>Bacteria</taxon>
        <taxon>Bacillati</taxon>
        <taxon>Actinomycetota</taxon>
        <taxon>Actinomycetes</taxon>
        <taxon>Motilibacterales</taxon>
        <taxon>Motilibacteraceae</taxon>
        <taxon>Motilibacter</taxon>
    </lineage>
</organism>
<dbReference type="PANTHER" id="PTHR33885:SF3">
    <property type="entry name" value="PHAGE SHOCK PROTEIN C"/>
    <property type="match status" value="1"/>
</dbReference>
<dbReference type="Proteomes" id="UP000800981">
    <property type="component" value="Unassembled WGS sequence"/>
</dbReference>